<dbReference type="AlphaFoldDB" id="A0A2I0J4K2"/>
<organism evidence="8 9">
    <name type="scientific">Punica granatum</name>
    <name type="common">Pomegranate</name>
    <dbReference type="NCBI Taxonomy" id="22663"/>
    <lineage>
        <taxon>Eukaryota</taxon>
        <taxon>Viridiplantae</taxon>
        <taxon>Streptophyta</taxon>
        <taxon>Embryophyta</taxon>
        <taxon>Tracheophyta</taxon>
        <taxon>Spermatophyta</taxon>
        <taxon>Magnoliopsida</taxon>
        <taxon>eudicotyledons</taxon>
        <taxon>Gunneridae</taxon>
        <taxon>Pentapetalae</taxon>
        <taxon>rosids</taxon>
        <taxon>malvids</taxon>
        <taxon>Myrtales</taxon>
        <taxon>Lythraceae</taxon>
        <taxon>Punica</taxon>
    </lineage>
</organism>
<dbReference type="GO" id="GO:0000146">
    <property type="term" value="F:microfilament motor activity"/>
    <property type="evidence" value="ECO:0007669"/>
    <property type="project" value="TreeGrafter"/>
</dbReference>
<evidence type="ECO:0000259" key="7">
    <source>
        <dbReference type="PROSITE" id="PS51456"/>
    </source>
</evidence>
<evidence type="ECO:0000313" key="9">
    <source>
        <dbReference type="Proteomes" id="UP000233551"/>
    </source>
</evidence>
<dbReference type="STRING" id="22663.A0A2I0J4K2"/>
<keyword evidence="3 6" id="KW-0518">Myosin</keyword>
<dbReference type="GO" id="GO:0007015">
    <property type="term" value="P:actin filament organization"/>
    <property type="evidence" value="ECO:0007669"/>
    <property type="project" value="TreeGrafter"/>
</dbReference>
<comment type="similarity">
    <text evidence="6">Belongs to the TRAFAC class myosin-kinesin ATPase superfamily. Myosin family.</text>
</comment>
<dbReference type="GO" id="GO:0016020">
    <property type="term" value="C:membrane"/>
    <property type="evidence" value="ECO:0007669"/>
    <property type="project" value="TreeGrafter"/>
</dbReference>
<dbReference type="PANTHER" id="PTHR13140:SF706">
    <property type="entry name" value="DILUTE CLASS UNCONVENTIONAL MYOSIN, ISOFORM C"/>
    <property type="match status" value="1"/>
</dbReference>
<proteinExistence type="inferred from homology"/>
<dbReference type="GO" id="GO:0016459">
    <property type="term" value="C:myosin complex"/>
    <property type="evidence" value="ECO:0007669"/>
    <property type="project" value="UniProtKB-KW"/>
</dbReference>
<dbReference type="InterPro" id="IPR001609">
    <property type="entry name" value="Myosin_head_motor_dom-like"/>
</dbReference>
<comment type="caution">
    <text evidence="8">The sequence shown here is derived from an EMBL/GenBank/DDBJ whole genome shotgun (WGS) entry which is preliminary data.</text>
</comment>
<dbReference type="GO" id="GO:0005524">
    <property type="term" value="F:ATP binding"/>
    <property type="evidence" value="ECO:0007669"/>
    <property type="project" value="UniProtKB-UniRule"/>
</dbReference>
<gene>
    <name evidence="8" type="ORF">CRG98_028445</name>
</gene>
<dbReference type="GO" id="GO:0005737">
    <property type="term" value="C:cytoplasm"/>
    <property type="evidence" value="ECO:0007669"/>
    <property type="project" value="TreeGrafter"/>
</dbReference>
<evidence type="ECO:0000256" key="6">
    <source>
        <dbReference type="PROSITE-ProRule" id="PRU00782"/>
    </source>
</evidence>
<dbReference type="SMART" id="SM00242">
    <property type="entry name" value="MYSc"/>
    <property type="match status" value="1"/>
</dbReference>
<feature type="binding site" evidence="6">
    <location>
        <begin position="64"/>
        <end position="71"/>
    </location>
    <ligand>
        <name>ATP</name>
        <dbReference type="ChEBI" id="CHEBI:30616"/>
    </ligand>
</feature>
<name>A0A2I0J4K2_PUNGR</name>
<dbReference type="Proteomes" id="UP000233551">
    <property type="component" value="Unassembled WGS sequence"/>
</dbReference>
<keyword evidence="9" id="KW-1185">Reference proteome</keyword>
<evidence type="ECO:0000256" key="4">
    <source>
        <dbReference type="ARBA" id="ARBA00023175"/>
    </source>
</evidence>
<dbReference type="EMBL" id="PGOL01002041">
    <property type="protein sequence ID" value="PKI51158.1"/>
    <property type="molecule type" value="Genomic_DNA"/>
</dbReference>
<comment type="caution">
    <text evidence="6">Lacks conserved residue(s) required for the propagation of feature annotation.</text>
</comment>
<accession>A0A2I0J4K2</accession>
<keyword evidence="2 6" id="KW-0067">ATP-binding</keyword>
<evidence type="ECO:0000256" key="3">
    <source>
        <dbReference type="ARBA" id="ARBA00023123"/>
    </source>
</evidence>
<evidence type="ECO:0000256" key="1">
    <source>
        <dbReference type="ARBA" id="ARBA00022741"/>
    </source>
</evidence>
<evidence type="ECO:0000256" key="5">
    <source>
        <dbReference type="ARBA" id="ARBA00023203"/>
    </source>
</evidence>
<dbReference type="Gene3D" id="3.40.850.10">
    <property type="entry name" value="Kinesin motor domain"/>
    <property type="match status" value="1"/>
</dbReference>
<sequence length="269" mass="29722">MIYSKAGPVLIAINPFKDTQIYGRDVIASYRQKTAGSPHVYTIADTAYNEMMRDEVNQSIIISGESGAGKTETAKIAMQYLAALGGGSNAGIEHEILQTSCILEAFGNSKTSRNDNSSRFGKFIEIHFSTSGKICGAKIQTSVTIAASLMGCRAEDLMLALSTRKIVAGKDSISKKLTLQQANDTRDALAKFLYAGLFDWLVEQINKSLAVGKQCTGRSINLLDIYGFESFKKNSFEQFCINYANERLQQHFNRHLFKLEQEVLFSLLL</sequence>
<protein>
    <recommendedName>
        <fullName evidence="7">Myosin motor domain-containing protein</fullName>
    </recommendedName>
</protein>
<reference evidence="8 9" key="1">
    <citation type="submission" date="2017-11" db="EMBL/GenBank/DDBJ databases">
        <title>De-novo sequencing of pomegranate (Punica granatum L.) genome.</title>
        <authorList>
            <person name="Akparov Z."/>
            <person name="Amiraslanov A."/>
            <person name="Hajiyeva S."/>
            <person name="Abbasov M."/>
            <person name="Kaur K."/>
            <person name="Hamwieh A."/>
            <person name="Solovyev V."/>
            <person name="Salamov A."/>
            <person name="Braich B."/>
            <person name="Kosarev P."/>
            <person name="Mahmoud A."/>
            <person name="Hajiyev E."/>
            <person name="Babayeva S."/>
            <person name="Izzatullayeva V."/>
            <person name="Mammadov A."/>
            <person name="Mammadov A."/>
            <person name="Sharifova S."/>
            <person name="Ojaghi J."/>
            <person name="Eynullazada K."/>
            <person name="Bayramov B."/>
            <person name="Abdulazimova A."/>
            <person name="Shahmuradov I."/>
        </authorList>
    </citation>
    <scope>NUCLEOTIDE SEQUENCE [LARGE SCALE GENOMIC DNA]</scope>
    <source>
        <strain evidence="9">cv. AG2017</strain>
        <tissue evidence="8">Leaf</tissue>
    </source>
</reference>
<dbReference type="GO" id="GO:0051015">
    <property type="term" value="F:actin filament binding"/>
    <property type="evidence" value="ECO:0007669"/>
    <property type="project" value="TreeGrafter"/>
</dbReference>
<dbReference type="Gene3D" id="1.20.58.530">
    <property type="match status" value="1"/>
</dbReference>
<dbReference type="PROSITE" id="PS51456">
    <property type="entry name" value="MYOSIN_MOTOR"/>
    <property type="match status" value="1"/>
</dbReference>
<dbReference type="InterPro" id="IPR027417">
    <property type="entry name" value="P-loop_NTPase"/>
</dbReference>
<dbReference type="Pfam" id="PF00063">
    <property type="entry name" value="Myosin_head"/>
    <property type="match status" value="1"/>
</dbReference>
<dbReference type="SUPFAM" id="SSF52540">
    <property type="entry name" value="P-loop containing nucleoside triphosphate hydrolases"/>
    <property type="match status" value="1"/>
</dbReference>
<keyword evidence="4 6" id="KW-0505">Motor protein</keyword>
<dbReference type="InterPro" id="IPR036961">
    <property type="entry name" value="Kinesin_motor_dom_sf"/>
</dbReference>
<keyword evidence="1 6" id="KW-0547">Nucleotide-binding</keyword>
<evidence type="ECO:0000313" key="8">
    <source>
        <dbReference type="EMBL" id="PKI51158.1"/>
    </source>
</evidence>
<evidence type="ECO:0000256" key="2">
    <source>
        <dbReference type="ARBA" id="ARBA00022840"/>
    </source>
</evidence>
<dbReference type="PRINTS" id="PR00193">
    <property type="entry name" value="MYOSINHEAVY"/>
</dbReference>
<dbReference type="PANTHER" id="PTHR13140">
    <property type="entry name" value="MYOSIN"/>
    <property type="match status" value="1"/>
</dbReference>
<keyword evidence="5 6" id="KW-0009">Actin-binding</keyword>
<feature type="domain" description="Myosin motor" evidence="7">
    <location>
        <begin position="1"/>
        <end position="269"/>
    </location>
</feature>